<dbReference type="EMBL" id="JAWXVI010000010">
    <property type="protein sequence ID" value="MDX6191561.1"/>
    <property type="molecule type" value="Genomic_DNA"/>
</dbReference>
<keyword evidence="3" id="KW-1185">Reference proteome</keyword>
<name>A0ABU4RH13_9FLAO</name>
<sequence length="478" mass="57285">MKNIDEFEFEKILYSKEHSISDCKIEFEKISNFDLGKIKPRFLFNNVVFSGKRFSFYKSIEKHSNYITFKNCLFLTDLYIGDCDFQNLHFVSNTFECQYIIIRNCKILDLRYSDENNFKNGNLNIDLSEIQNLDFENIIFSEFSKFKLTNSNFPGDVSIIRNNIDQLLVSHCIFKNRFDYFSNKFNHTRNSALFNNCEFNFSNFFESNFNNDTLFSNCKFLNITKIENTGDETKTTLKFDDCEFLKQVSFNKSRIHKIVFNNLKFHDIISLQETYFDIVDIDRTIFEKQAYFDDIEIKQIHNCNTRSIRTIKLQLQKAENKIDYNKFRIYEFNAYKKDIKKKLKEFKKDKDHLNHRVRQPIQLKRDLFILNISDVVSEYGTDWKRALKFTLLTGSIIYLLFFICENSNCKITLLNWDSYTRFTSGLFRFFLVTDFFNPLENDRTYLTNPLSWLIFIFGKIVIAFGIYEMIQSFRKFKA</sequence>
<comment type="caution">
    <text evidence="2">The sequence shown here is derived from an EMBL/GenBank/DDBJ whole genome shotgun (WGS) entry which is preliminary data.</text>
</comment>
<accession>A0ABU4RH13</accession>
<keyword evidence="1" id="KW-0472">Membrane</keyword>
<keyword evidence="1" id="KW-1133">Transmembrane helix</keyword>
<evidence type="ECO:0000313" key="3">
    <source>
        <dbReference type="Proteomes" id="UP001273350"/>
    </source>
</evidence>
<feature type="transmembrane region" description="Helical" evidence="1">
    <location>
        <begin position="450"/>
        <end position="470"/>
    </location>
</feature>
<protein>
    <recommendedName>
        <fullName evidence="4">Pentapeptide repeat-containing protein</fullName>
    </recommendedName>
</protein>
<organism evidence="2 3">
    <name type="scientific">Flavobacterium cupriresistens</name>
    <dbReference type="NCBI Taxonomy" id="2893885"/>
    <lineage>
        <taxon>Bacteria</taxon>
        <taxon>Pseudomonadati</taxon>
        <taxon>Bacteroidota</taxon>
        <taxon>Flavobacteriia</taxon>
        <taxon>Flavobacteriales</taxon>
        <taxon>Flavobacteriaceae</taxon>
        <taxon>Flavobacterium</taxon>
    </lineage>
</organism>
<dbReference type="RefSeq" id="WP_230003809.1">
    <property type="nucleotide sequence ID" value="NZ_CP087134.1"/>
</dbReference>
<evidence type="ECO:0000256" key="1">
    <source>
        <dbReference type="SAM" id="Phobius"/>
    </source>
</evidence>
<dbReference type="Proteomes" id="UP001273350">
    <property type="component" value="Unassembled WGS sequence"/>
</dbReference>
<keyword evidence="1" id="KW-0812">Transmembrane</keyword>
<gene>
    <name evidence="2" type="ORF">SGQ83_19560</name>
</gene>
<reference evidence="2 3" key="1">
    <citation type="submission" date="2023-11" db="EMBL/GenBank/DDBJ databases">
        <title>Unpublished Manusciprt.</title>
        <authorList>
            <person name="Saticioglu I.B."/>
            <person name="Ay H."/>
            <person name="Ajmi N."/>
            <person name="Altun S."/>
            <person name="Duman M."/>
        </authorList>
    </citation>
    <scope>NUCLEOTIDE SEQUENCE [LARGE SCALE GENOMIC DNA]</scope>
    <source>
        <strain evidence="2 3">Fl-318</strain>
    </source>
</reference>
<evidence type="ECO:0000313" key="2">
    <source>
        <dbReference type="EMBL" id="MDX6191561.1"/>
    </source>
</evidence>
<evidence type="ECO:0008006" key="4">
    <source>
        <dbReference type="Google" id="ProtNLM"/>
    </source>
</evidence>
<proteinExistence type="predicted"/>